<dbReference type="Pfam" id="PF07978">
    <property type="entry name" value="NIPSNAP"/>
    <property type="match status" value="1"/>
</dbReference>
<protein>
    <submittedName>
        <fullName evidence="2">NIPSNAP family protein</fullName>
    </submittedName>
</protein>
<accession>G4WVP2</accession>
<sequence length="108" mass="12720">MIHELRVFHCFPRRLPALLKRFEIVTLRLFEKHGIKQLGFWTVEIGESNNDLLLILQWEFLAEREQKFGAFLKDPEWLEGRRKSEEDGPIEASITNTILVPTAFSMVH</sequence>
<dbReference type="AlphaFoldDB" id="G4WVP2"/>
<dbReference type="EMBL" id="JF429412">
    <property type="protein sequence ID" value="AEQ20494.1"/>
    <property type="molecule type" value="Genomic_DNA"/>
</dbReference>
<proteinExistence type="predicted"/>
<dbReference type="InterPro" id="IPR012577">
    <property type="entry name" value="NIPSNAP"/>
</dbReference>
<reference evidence="2" key="2">
    <citation type="journal article" date="2011" name="J. Bacteriol.">
        <title>Long-chain N-acyl amino acid synthases are linked to the putative PEP-CTERM/exosortase protein-sorting system in Gram-negative bacteria.</title>
        <authorList>
            <person name="Craig J.W."/>
            <person name="Cherry M.A."/>
            <person name="Brady S.F."/>
        </authorList>
    </citation>
    <scope>NUCLEOTIDE SEQUENCE</scope>
</reference>
<evidence type="ECO:0000313" key="2">
    <source>
        <dbReference type="EMBL" id="AEQ20494.1"/>
    </source>
</evidence>
<dbReference type="InterPro" id="IPR011008">
    <property type="entry name" value="Dimeric_a/b-barrel"/>
</dbReference>
<feature type="domain" description="NIPSNAP" evidence="1">
    <location>
        <begin position="4"/>
        <end position="105"/>
    </location>
</feature>
<name>G4WVP2_9BACT</name>
<dbReference type="SUPFAM" id="SSF54909">
    <property type="entry name" value="Dimeric alpha+beta barrel"/>
    <property type="match status" value="1"/>
</dbReference>
<dbReference type="Gene3D" id="3.30.70.100">
    <property type="match status" value="1"/>
</dbReference>
<organism evidence="2">
    <name type="scientific">uncultured bacterium CSL144</name>
    <dbReference type="NCBI Taxonomy" id="1091570"/>
    <lineage>
        <taxon>Bacteria</taxon>
        <taxon>environmental samples</taxon>
    </lineage>
</organism>
<evidence type="ECO:0000259" key="1">
    <source>
        <dbReference type="Pfam" id="PF07978"/>
    </source>
</evidence>
<reference evidence="2" key="1">
    <citation type="journal article" date="2004" name="Appl. Environ. Microbiol.">
        <title>Long-chain N-acyltyrosine synthases from environmental DNA.</title>
        <authorList>
            <person name="Brady S.F."/>
            <person name="Chao C.J."/>
            <person name="Clardy J."/>
        </authorList>
    </citation>
    <scope>NUCLEOTIDE SEQUENCE</scope>
</reference>